<dbReference type="Proteomes" id="UP000494206">
    <property type="component" value="Unassembled WGS sequence"/>
</dbReference>
<dbReference type="OrthoDB" id="5418203at2759"/>
<feature type="region of interest" description="Disordered" evidence="1">
    <location>
        <begin position="214"/>
        <end position="241"/>
    </location>
</feature>
<protein>
    <submittedName>
        <fullName evidence="2">Uncharacterized protein</fullName>
    </submittedName>
</protein>
<keyword evidence="3" id="KW-1185">Reference proteome</keyword>
<dbReference type="EMBL" id="CADEPM010000010">
    <property type="protein sequence ID" value="CAB3410479.1"/>
    <property type="molecule type" value="Genomic_DNA"/>
</dbReference>
<name>A0A8S1F9B5_9PELO</name>
<proteinExistence type="predicted"/>
<dbReference type="PANTHER" id="PTHR21678:SF0">
    <property type="entry name" value="C3H1-TYPE DOMAIN-CONTAINING PROTEIN"/>
    <property type="match status" value="1"/>
</dbReference>
<reference evidence="2 3" key="1">
    <citation type="submission" date="2020-04" db="EMBL/GenBank/DDBJ databases">
        <authorList>
            <person name="Laetsch R D."/>
            <person name="Stevens L."/>
            <person name="Kumar S."/>
            <person name="Blaxter L. M."/>
        </authorList>
    </citation>
    <scope>NUCLEOTIDE SEQUENCE [LARGE SCALE GENOMIC DNA]</scope>
</reference>
<dbReference type="PANTHER" id="PTHR21678">
    <property type="entry name" value="GROWTH INHIBITION AND DIFFERENTIATION RELATED PROTEIN 88"/>
    <property type="match status" value="1"/>
</dbReference>
<sequence length="634" mass="70767">MMTGFGNAGAQSLFPGLSDNCGSHQFFTGLDLTTTANVFASTGSYAASPRYNMPIAEGTKVENAPAHISITDEELYEALNISPIVPTTSTNNHHRQNSKDFFPSYSPMDGNMLAASSDYCYPSTSSLEQAMTPFENHAMYLPPDMISLGPSPMRELASPTFSVHSFAPTTSTTNAEEEDLEVELINTAICEPQRELPEGIEIFLRAGTSDNEFRSSECTTYSESSGSNPTPSERPAYAKKLSASVQKTNSVDIPPSVTSPLFLQTSLDPTGFTPLLTPKSNELLQKKLSEATAYPHFESNITPRREPYQISDCLLFKKPLLPARIEQKYKDCQAEPIAIERLCDYFNFTADQKRIDAPERKRAHRHNQLPRDIHPVAEEVPVFSDLEFEESQVGKLTLAQLPDCLPPKPAQSPDCCISQQSTRPPTKKLCVPVATMDAKKPDDNVVDDWETADDEELTSRMEKLLHDVKQNDKRTEEIRKMESVPSTSDWDPNKLPNVIEVYGIPDYKMQDDVVRALESIGYGDAKLKWIERKIVLASFDSNNRAKQCINVMNHEWLRFRALKYSPKCVQEAAIANAATLTAPKKRAQTNASVARRMVENILGQKSNVSADKRREERKQIADARAAKKNIVQWD</sequence>
<gene>
    <name evidence="2" type="ORF">CBOVIS_LOCUS12000</name>
</gene>
<evidence type="ECO:0000256" key="1">
    <source>
        <dbReference type="SAM" id="MobiDB-lite"/>
    </source>
</evidence>
<evidence type="ECO:0000313" key="2">
    <source>
        <dbReference type="EMBL" id="CAB3410479.1"/>
    </source>
</evidence>
<feature type="compositionally biased region" description="Polar residues" evidence="1">
    <location>
        <begin position="216"/>
        <end position="231"/>
    </location>
</feature>
<dbReference type="AlphaFoldDB" id="A0A8S1F9B5"/>
<dbReference type="InterPro" id="IPR039884">
    <property type="entry name" value="R3HC1/R3HCL"/>
</dbReference>
<accession>A0A8S1F9B5</accession>
<comment type="caution">
    <text evidence="2">The sequence shown here is derived from an EMBL/GenBank/DDBJ whole genome shotgun (WGS) entry which is preliminary data.</text>
</comment>
<organism evidence="2 3">
    <name type="scientific">Caenorhabditis bovis</name>
    <dbReference type="NCBI Taxonomy" id="2654633"/>
    <lineage>
        <taxon>Eukaryota</taxon>
        <taxon>Metazoa</taxon>
        <taxon>Ecdysozoa</taxon>
        <taxon>Nematoda</taxon>
        <taxon>Chromadorea</taxon>
        <taxon>Rhabditida</taxon>
        <taxon>Rhabditina</taxon>
        <taxon>Rhabditomorpha</taxon>
        <taxon>Rhabditoidea</taxon>
        <taxon>Rhabditidae</taxon>
        <taxon>Peloderinae</taxon>
        <taxon>Caenorhabditis</taxon>
    </lineage>
</organism>
<evidence type="ECO:0000313" key="3">
    <source>
        <dbReference type="Proteomes" id="UP000494206"/>
    </source>
</evidence>